<name>A2DD20_TRIV3</name>
<dbReference type="InParanoid" id="A2DD20"/>
<reference evidence="2" key="2">
    <citation type="journal article" date="2007" name="Science">
        <title>Draft genome sequence of the sexually transmitted pathogen Trichomonas vaginalis.</title>
        <authorList>
            <person name="Carlton J.M."/>
            <person name="Hirt R.P."/>
            <person name="Silva J.C."/>
            <person name="Delcher A.L."/>
            <person name="Schatz M."/>
            <person name="Zhao Q."/>
            <person name="Wortman J.R."/>
            <person name="Bidwell S.L."/>
            <person name="Alsmark U.C.M."/>
            <person name="Besteiro S."/>
            <person name="Sicheritz-Ponten T."/>
            <person name="Noel C.J."/>
            <person name="Dacks J.B."/>
            <person name="Foster P.G."/>
            <person name="Simillion C."/>
            <person name="Van de Peer Y."/>
            <person name="Miranda-Saavedra D."/>
            <person name="Barton G.J."/>
            <person name="Westrop G.D."/>
            <person name="Mueller S."/>
            <person name="Dessi D."/>
            <person name="Fiori P.L."/>
            <person name="Ren Q."/>
            <person name="Paulsen I."/>
            <person name="Zhang H."/>
            <person name="Bastida-Corcuera F.D."/>
            <person name="Simoes-Barbosa A."/>
            <person name="Brown M.T."/>
            <person name="Hayes R.D."/>
            <person name="Mukherjee M."/>
            <person name="Okumura C.Y."/>
            <person name="Schneider R."/>
            <person name="Smith A.J."/>
            <person name="Vanacova S."/>
            <person name="Villalvazo M."/>
            <person name="Haas B.J."/>
            <person name="Pertea M."/>
            <person name="Feldblyum T.V."/>
            <person name="Utterback T.R."/>
            <person name="Shu C.L."/>
            <person name="Osoegawa K."/>
            <person name="de Jong P.J."/>
            <person name="Hrdy I."/>
            <person name="Horvathova L."/>
            <person name="Zubacova Z."/>
            <person name="Dolezal P."/>
            <person name="Malik S.B."/>
            <person name="Logsdon J.M. Jr."/>
            <person name="Henze K."/>
            <person name="Gupta A."/>
            <person name="Wang C.C."/>
            <person name="Dunne R.L."/>
            <person name="Upcroft J.A."/>
            <person name="Upcroft P."/>
            <person name="White O."/>
            <person name="Salzberg S.L."/>
            <person name="Tang P."/>
            <person name="Chiu C.-H."/>
            <person name="Lee Y.-S."/>
            <person name="Embley T.M."/>
            <person name="Coombs G.H."/>
            <person name="Mottram J.C."/>
            <person name="Tachezy J."/>
            <person name="Fraser-Liggett C.M."/>
            <person name="Johnson P.J."/>
        </authorList>
    </citation>
    <scope>NUCLEOTIDE SEQUENCE [LARGE SCALE GENOMIC DNA]</scope>
    <source>
        <strain evidence="2">G3</strain>
    </source>
</reference>
<feature type="coiled-coil region" evidence="1">
    <location>
        <begin position="230"/>
        <end position="296"/>
    </location>
</feature>
<dbReference type="VEuPathDB" id="TrichDB:TVAGG3_0578200"/>
<dbReference type="SMR" id="A2DD20"/>
<dbReference type="VEuPathDB" id="TrichDB:TVAG_238200"/>
<accession>A2DD20</accession>
<dbReference type="RefSeq" id="XP_001582780.1">
    <property type="nucleotide sequence ID" value="XM_001582730.1"/>
</dbReference>
<keyword evidence="3" id="KW-1185">Reference proteome</keyword>
<proteinExistence type="predicted"/>
<feature type="coiled-coil region" evidence="1">
    <location>
        <begin position="332"/>
        <end position="366"/>
    </location>
</feature>
<feature type="coiled-coil region" evidence="1">
    <location>
        <begin position="7"/>
        <end position="107"/>
    </location>
</feature>
<dbReference type="EMBL" id="DS113188">
    <property type="protein sequence ID" value="EAY21794.1"/>
    <property type="molecule type" value="Genomic_DNA"/>
</dbReference>
<keyword evidence="1" id="KW-0175">Coiled coil</keyword>
<dbReference type="AlphaFoldDB" id="A2DD20"/>
<gene>
    <name evidence="2" type="ORF">TVAG_238200</name>
</gene>
<dbReference type="STRING" id="5722.A2DD20"/>
<reference evidence="2" key="1">
    <citation type="submission" date="2006-10" db="EMBL/GenBank/DDBJ databases">
        <authorList>
            <person name="Amadeo P."/>
            <person name="Zhao Q."/>
            <person name="Wortman J."/>
            <person name="Fraser-Liggett C."/>
            <person name="Carlton J."/>
        </authorList>
    </citation>
    <scope>NUCLEOTIDE SEQUENCE</scope>
    <source>
        <strain evidence="2">G3</strain>
    </source>
</reference>
<organism evidence="2 3">
    <name type="scientific">Trichomonas vaginalis (strain ATCC PRA-98 / G3)</name>
    <dbReference type="NCBI Taxonomy" id="412133"/>
    <lineage>
        <taxon>Eukaryota</taxon>
        <taxon>Metamonada</taxon>
        <taxon>Parabasalia</taxon>
        <taxon>Trichomonadida</taxon>
        <taxon>Trichomonadidae</taxon>
        <taxon>Trichomonas</taxon>
    </lineage>
</organism>
<dbReference type="KEGG" id="tva:5467346"/>
<dbReference type="OrthoDB" id="10655979at2759"/>
<protein>
    <submittedName>
        <fullName evidence="2">Uncharacterized protein</fullName>
    </submittedName>
</protein>
<dbReference type="Proteomes" id="UP000001542">
    <property type="component" value="Unassembled WGS sequence"/>
</dbReference>
<evidence type="ECO:0000313" key="2">
    <source>
        <dbReference type="EMBL" id="EAY21794.1"/>
    </source>
</evidence>
<evidence type="ECO:0000313" key="3">
    <source>
        <dbReference type="Proteomes" id="UP000001542"/>
    </source>
</evidence>
<sequence length="440" mass="51128">MITLEEYGIMKEQLLQMSDEHEEMENQITKLQAQNSQLPLLRSQLAESQKALKDLEEEFAQTQIKLNAEFDRLSDINALKTPEIRNLKQKEANLREQLSKAQQYYDTLFQEESEIAENLANAAAQEQEITLVIEDSGAYFTKQEVLVHQLQTCRFSRIQIEDLLQQCELLKIEREAQHGRRFRLNGWKQQAATINEQQLVAYNDLVSSFNKKSEEVRAEEDKLSSTLNEQARDQTNLSELEMNIVKIEKENSETESKTTNEIQTAKEELEKLKQKIASNKSEISEMKNTIQNYNRSEAKSIQKKIGIVRDLEKRLIQERNNLPVIQIDSPYIEELTRTVDAEMRERESLLRTVKDLEKELKRVKADSDRKTVVIEEFSTVRPSDEPLSDEVCYRDFLNLLKEAEIKHLNYVSDLQGIAEIISCIGQENEVLRETLSQLSN</sequence>
<evidence type="ECO:0000256" key="1">
    <source>
        <dbReference type="SAM" id="Coils"/>
    </source>
</evidence>